<keyword evidence="2" id="KW-1185">Reference proteome</keyword>
<dbReference type="KEGG" id="tpol:Mal48_29090"/>
<gene>
    <name evidence="1" type="ORF">Mal48_29090</name>
</gene>
<dbReference type="Proteomes" id="UP000315724">
    <property type="component" value="Chromosome"/>
</dbReference>
<proteinExistence type="predicted"/>
<evidence type="ECO:0000313" key="2">
    <source>
        <dbReference type="Proteomes" id="UP000315724"/>
    </source>
</evidence>
<evidence type="ECO:0000313" key="1">
    <source>
        <dbReference type="EMBL" id="QDT33655.1"/>
    </source>
</evidence>
<dbReference type="AlphaFoldDB" id="A0A517QPV3"/>
<organism evidence="1 2">
    <name type="scientific">Thalassoglobus polymorphus</name>
    <dbReference type="NCBI Taxonomy" id="2527994"/>
    <lineage>
        <taxon>Bacteria</taxon>
        <taxon>Pseudomonadati</taxon>
        <taxon>Planctomycetota</taxon>
        <taxon>Planctomycetia</taxon>
        <taxon>Planctomycetales</taxon>
        <taxon>Planctomycetaceae</taxon>
        <taxon>Thalassoglobus</taxon>
    </lineage>
</organism>
<dbReference type="EMBL" id="CP036267">
    <property type="protein sequence ID" value="QDT33655.1"/>
    <property type="molecule type" value="Genomic_DNA"/>
</dbReference>
<name>A0A517QPV3_9PLAN</name>
<sequence>MKILSVHKKSFATGFKPGAKLNGNLKLVVALLSLRRDLSLVHRNVVSFSLAQEHLSWTLNALLFVLK</sequence>
<reference evidence="1 2" key="1">
    <citation type="submission" date="2019-02" db="EMBL/GenBank/DDBJ databases">
        <title>Deep-cultivation of Planctomycetes and their phenomic and genomic characterization uncovers novel biology.</title>
        <authorList>
            <person name="Wiegand S."/>
            <person name="Jogler M."/>
            <person name="Boedeker C."/>
            <person name="Pinto D."/>
            <person name="Vollmers J."/>
            <person name="Rivas-Marin E."/>
            <person name="Kohn T."/>
            <person name="Peeters S.H."/>
            <person name="Heuer A."/>
            <person name="Rast P."/>
            <person name="Oberbeckmann S."/>
            <person name="Bunk B."/>
            <person name="Jeske O."/>
            <person name="Meyerdierks A."/>
            <person name="Storesund J.E."/>
            <person name="Kallscheuer N."/>
            <person name="Luecker S."/>
            <person name="Lage O.M."/>
            <person name="Pohl T."/>
            <person name="Merkel B.J."/>
            <person name="Hornburger P."/>
            <person name="Mueller R.-W."/>
            <person name="Bruemmer F."/>
            <person name="Labrenz M."/>
            <person name="Spormann A.M."/>
            <person name="Op den Camp H."/>
            <person name="Overmann J."/>
            <person name="Amann R."/>
            <person name="Jetten M.S.M."/>
            <person name="Mascher T."/>
            <person name="Medema M.H."/>
            <person name="Devos D.P."/>
            <person name="Kaster A.-K."/>
            <person name="Ovreas L."/>
            <person name="Rohde M."/>
            <person name="Galperin M.Y."/>
            <person name="Jogler C."/>
        </authorList>
    </citation>
    <scope>NUCLEOTIDE SEQUENCE [LARGE SCALE GENOMIC DNA]</scope>
    <source>
        <strain evidence="1 2">Mal48</strain>
    </source>
</reference>
<accession>A0A517QPV3</accession>
<protein>
    <submittedName>
        <fullName evidence="1">Uncharacterized protein</fullName>
    </submittedName>
</protein>